<feature type="compositionally biased region" description="Low complexity" evidence="1">
    <location>
        <begin position="200"/>
        <end position="212"/>
    </location>
</feature>
<reference evidence="3 4" key="1">
    <citation type="submission" date="2018-05" db="EMBL/GenBank/DDBJ databases">
        <title>Streptomyces venezuelae.</title>
        <authorList>
            <person name="Kim W."/>
            <person name="Lee N."/>
            <person name="Cho B.-K."/>
        </authorList>
    </citation>
    <scope>NUCLEOTIDE SEQUENCE [LARGE SCALE GENOMIC DNA]</scope>
    <source>
        <strain evidence="3 4">ATCC 21782</strain>
    </source>
</reference>
<dbReference type="RefSeq" id="WP_150209600.1">
    <property type="nucleotide sequence ID" value="NZ_CP029190.1"/>
</dbReference>
<dbReference type="GO" id="GO:0006355">
    <property type="term" value="P:regulation of DNA-templated transcription"/>
    <property type="evidence" value="ECO:0007669"/>
    <property type="project" value="InterPro"/>
</dbReference>
<protein>
    <recommendedName>
        <fullName evidence="2">HTH merR-type domain-containing protein</fullName>
    </recommendedName>
</protein>
<dbReference type="OrthoDB" id="4247690at2"/>
<dbReference type="SUPFAM" id="SSF46955">
    <property type="entry name" value="Putative DNA-binding domain"/>
    <property type="match status" value="1"/>
</dbReference>
<organism evidence="3 4">
    <name type="scientific">Streptomyces venezuelae</name>
    <dbReference type="NCBI Taxonomy" id="54571"/>
    <lineage>
        <taxon>Bacteria</taxon>
        <taxon>Bacillati</taxon>
        <taxon>Actinomycetota</taxon>
        <taxon>Actinomycetes</taxon>
        <taxon>Kitasatosporales</taxon>
        <taxon>Streptomycetaceae</taxon>
        <taxon>Streptomyces</taxon>
    </lineage>
</organism>
<feature type="domain" description="HTH merR-type" evidence="2">
    <location>
        <begin position="10"/>
        <end position="75"/>
    </location>
</feature>
<evidence type="ECO:0000256" key="1">
    <source>
        <dbReference type="SAM" id="MobiDB-lite"/>
    </source>
</evidence>
<dbReference type="CDD" id="cd00592">
    <property type="entry name" value="HTH_MerR-like"/>
    <property type="match status" value="1"/>
</dbReference>
<dbReference type="Gene3D" id="1.10.1660.10">
    <property type="match status" value="1"/>
</dbReference>
<dbReference type="Proteomes" id="UP000325211">
    <property type="component" value="Chromosome"/>
</dbReference>
<evidence type="ECO:0000313" key="4">
    <source>
        <dbReference type="Proteomes" id="UP000325211"/>
    </source>
</evidence>
<dbReference type="EMBL" id="CP029190">
    <property type="protein sequence ID" value="QES50031.1"/>
    <property type="molecule type" value="Genomic_DNA"/>
</dbReference>
<evidence type="ECO:0000313" key="3">
    <source>
        <dbReference type="EMBL" id="QES50031.1"/>
    </source>
</evidence>
<dbReference type="InterPro" id="IPR000551">
    <property type="entry name" value="MerR-type_HTH_dom"/>
</dbReference>
<name>A0A5P2D9T8_STRVZ</name>
<dbReference type="InterPro" id="IPR009061">
    <property type="entry name" value="DNA-bd_dom_put_sf"/>
</dbReference>
<dbReference type="PROSITE" id="PS50937">
    <property type="entry name" value="HTH_MERR_2"/>
    <property type="match status" value="1"/>
</dbReference>
<evidence type="ECO:0000259" key="2">
    <source>
        <dbReference type="PROSITE" id="PS50937"/>
    </source>
</evidence>
<dbReference type="AlphaFoldDB" id="A0A5P2D9T8"/>
<feature type="compositionally biased region" description="Pro residues" evidence="1">
    <location>
        <begin position="186"/>
        <end position="199"/>
    </location>
</feature>
<proteinExistence type="predicted"/>
<feature type="region of interest" description="Disordered" evidence="1">
    <location>
        <begin position="186"/>
        <end position="229"/>
    </location>
</feature>
<accession>A0A5P2D9T8</accession>
<sequence>MNRKKITVGIGEAAALTGTTPEALRRQQRSGLRPDAGPEAERDRYGYEDLVRILWARRLAELGLPPHEVRAVLAPADGPEELLVRLSAAVRARRPGPEAGRLLGPEAARLEAAGRHLLVQHPRLRLEQERLETELAALAGAEAADPRVERLAHDWFVHIRALEAAERAACFPEPDFTDEEPAIAPPAIAPPAIAPPAAAPPAATAPGAGRPAPGAPAGPGPGEISAAQARVAELLDALLGAWPGPGPDPDPQPAG</sequence>
<feature type="region of interest" description="Disordered" evidence="1">
    <location>
        <begin position="19"/>
        <end position="40"/>
    </location>
</feature>
<gene>
    <name evidence="3" type="ORF">DEJ50_21600</name>
</gene>
<dbReference type="GO" id="GO:0003677">
    <property type="term" value="F:DNA binding"/>
    <property type="evidence" value="ECO:0007669"/>
    <property type="project" value="InterPro"/>
</dbReference>
<dbReference type="Pfam" id="PF13411">
    <property type="entry name" value="MerR_1"/>
    <property type="match status" value="1"/>
</dbReference>